<dbReference type="GO" id="GO:0016787">
    <property type="term" value="F:hydrolase activity"/>
    <property type="evidence" value="ECO:0007669"/>
    <property type="project" value="InterPro"/>
</dbReference>
<dbReference type="InterPro" id="IPR044929">
    <property type="entry name" value="DNA/RNA_non-sp_Endonuclease_sf"/>
</dbReference>
<dbReference type="Gene3D" id="3.40.570.10">
    <property type="entry name" value="Extracellular Endonuclease, subunit A"/>
    <property type="match status" value="1"/>
</dbReference>
<dbReference type="Proteomes" id="UP000694557">
    <property type="component" value="Unassembled WGS sequence"/>
</dbReference>
<reference evidence="3" key="2">
    <citation type="submission" date="2025-09" db="UniProtKB">
        <authorList>
            <consortium name="Ensembl"/>
        </authorList>
    </citation>
    <scope>IDENTIFICATION</scope>
</reference>
<dbReference type="GO" id="GO:0046872">
    <property type="term" value="F:metal ion binding"/>
    <property type="evidence" value="ECO:0007669"/>
    <property type="project" value="InterPro"/>
</dbReference>
<dbReference type="SMART" id="SM00892">
    <property type="entry name" value="Endonuclease_NS"/>
    <property type="match status" value="1"/>
</dbReference>
<dbReference type="Pfam" id="PF01223">
    <property type="entry name" value="Endonuclease_NS"/>
    <property type="match status" value="1"/>
</dbReference>
<name>A0A8C7CTX9_ONCKI</name>
<gene>
    <name evidence="3" type="primary">si:dkey-85k7.10</name>
</gene>
<dbReference type="InterPro" id="IPR039015">
    <property type="entry name" value="ENDOD1"/>
</dbReference>
<dbReference type="Ensembl" id="ENSOKIT00005004286.1">
    <property type="protein sequence ID" value="ENSOKIP00005004094.1"/>
    <property type="gene ID" value="ENSOKIG00005001840.1"/>
</dbReference>
<dbReference type="PROSITE" id="PS51257">
    <property type="entry name" value="PROKAR_LIPOPROTEIN"/>
    <property type="match status" value="1"/>
</dbReference>
<dbReference type="InterPro" id="IPR001604">
    <property type="entry name" value="Endo_G_ENPP1-like_dom"/>
</dbReference>
<feature type="domain" description="DNA/RNA non-specific endonuclease/pyrophosphatase/phosphodiesterase" evidence="2">
    <location>
        <begin position="69"/>
        <end position="240"/>
    </location>
</feature>
<accession>A0A8C7CTX9</accession>
<organism evidence="3 4">
    <name type="scientific">Oncorhynchus kisutch</name>
    <name type="common">Coho salmon</name>
    <name type="synonym">Salmo kisutch</name>
    <dbReference type="NCBI Taxonomy" id="8019"/>
    <lineage>
        <taxon>Eukaryota</taxon>
        <taxon>Metazoa</taxon>
        <taxon>Chordata</taxon>
        <taxon>Craniata</taxon>
        <taxon>Vertebrata</taxon>
        <taxon>Euteleostomi</taxon>
        <taxon>Actinopterygii</taxon>
        <taxon>Neopterygii</taxon>
        <taxon>Teleostei</taxon>
        <taxon>Protacanthopterygii</taxon>
        <taxon>Salmoniformes</taxon>
        <taxon>Salmonidae</taxon>
        <taxon>Salmoninae</taxon>
        <taxon>Oncorhynchus</taxon>
    </lineage>
</organism>
<feature type="chain" id="PRO_5034617268" evidence="1">
    <location>
        <begin position="30"/>
        <end position="240"/>
    </location>
</feature>
<sequence length="240" mass="27400">MVTVKHLSIYSSLSLVVLLILGCVRESQAGVVEDFNHVERCKDSLYMGTPPRGYLLGNSLKKLCQRYEDKPRFVTLYDPHKHIPVYSAYTFKKSDGEKRVDFPWMFEPQLASEKGSSNMEPFPQSSSHMHMNFEDSQAVLEDYADVVQYERGHLNPDEHQADPLDKASTYTLTNVVPQVSWFIQYRALGRARGPHPQTPQQLLPRHSRVHVVGLLLHRLRPERALLPAVQVPGVRGLRAE</sequence>
<dbReference type="SUPFAM" id="SSF54060">
    <property type="entry name" value="His-Me finger endonucleases"/>
    <property type="match status" value="1"/>
</dbReference>
<dbReference type="PANTHER" id="PTHR21472:SF20">
    <property type="entry name" value="ENDONUCLEASE DOMAIN-CONTAINING 1 PROTEIN-LIKE"/>
    <property type="match status" value="1"/>
</dbReference>
<dbReference type="InterPro" id="IPR044925">
    <property type="entry name" value="His-Me_finger_sf"/>
</dbReference>
<evidence type="ECO:0000259" key="2">
    <source>
        <dbReference type="SMART" id="SM00892"/>
    </source>
</evidence>
<reference evidence="3" key="1">
    <citation type="submission" date="2025-08" db="UniProtKB">
        <authorList>
            <consortium name="Ensembl"/>
        </authorList>
    </citation>
    <scope>IDENTIFICATION</scope>
</reference>
<evidence type="ECO:0000313" key="4">
    <source>
        <dbReference type="Proteomes" id="UP000694557"/>
    </source>
</evidence>
<feature type="signal peptide" evidence="1">
    <location>
        <begin position="1"/>
        <end position="29"/>
    </location>
</feature>
<evidence type="ECO:0000313" key="3">
    <source>
        <dbReference type="Ensembl" id="ENSOKIP00005004094.1"/>
    </source>
</evidence>
<protein>
    <submittedName>
        <fullName evidence="3">Endonuclease domain-containing 1 protein</fullName>
    </submittedName>
</protein>
<dbReference type="GO" id="GO:0003676">
    <property type="term" value="F:nucleic acid binding"/>
    <property type="evidence" value="ECO:0007669"/>
    <property type="project" value="InterPro"/>
</dbReference>
<dbReference type="AlphaFoldDB" id="A0A8C7CTX9"/>
<keyword evidence="4" id="KW-1185">Reference proteome</keyword>
<dbReference type="GeneTree" id="ENSGT01030000234592"/>
<proteinExistence type="predicted"/>
<dbReference type="PANTHER" id="PTHR21472">
    <property type="entry name" value="ENDONUCLEASE DOMAIN-CONTAINING 1 PROTEIN ENDOD1"/>
    <property type="match status" value="1"/>
</dbReference>
<keyword evidence="1" id="KW-0732">Signal</keyword>
<evidence type="ECO:0000256" key="1">
    <source>
        <dbReference type="SAM" id="SignalP"/>
    </source>
</evidence>